<evidence type="ECO:0000313" key="2">
    <source>
        <dbReference type="Proteomes" id="UP001234297"/>
    </source>
</evidence>
<keyword evidence="2" id="KW-1185">Reference proteome</keyword>
<evidence type="ECO:0000313" key="1">
    <source>
        <dbReference type="EMBL" id="KAJ8627355.1"/>
    </source>
</evidence>
<reference evidence="1 2" key="1">
    <citation type="journal article" date="2022" name="Hortic Res">
        <title>A haplotype resolved chromosomal level avocado genome allows analysis of novel avocado genes.</title>
        <authorList>
            <person name="Nath O."/>
            <person name="Fletcher S.J."/>
            <person name="Hayward A."/>
            <person name="Shaw L.M."/>
            <person name="Masouleh A.K."/>
            <person name="Furtado A."/>
            <person name="Henry R.J."/>
            <person name="Mitter N."/>
        </authorList>
    </citation>
    <scope>NUCLEOTIDE SEQUENCE [LARGE SCALE GENOMIC DNA]</scope>
    <source>
        <strain evidence="2">cv. Hass</strain>
    </source>
</reference>
<protein>
    <submittedName>
        <fullName evidence="1">Uncharacterized protein</fullName>
    </submittedName>
</protein>
<dbReference type="Proteomes" id="UP001234297">
    <property type="component" value="Chromosome 6"/>
</dbReference>
<gene>
    <name evidence="1" type="ORF">MRB53_020662</name>
</gene>
<comment type="caution">
    <text evidence="1">The sequence shown here is derived from an EMBL/GenBank/DDBJ whole genome shotgun (WGS) entry which is preliminary data.</text>
</comment>
<accession>A0ACC2L214</accession>
<dbReference type="EMBL" id="CM056814">
    <property type="protein sequence ID" value="KAJ8627355.1"/>
    <property type="molecule type" value="Genomic_DNA"/>
</dbReference>
<name>A0ACC2L214_PERAE</name>
<proteinExistence type="predicted"/>
<organism evidence="1 2">
    <name type="scientific">Persea americana</name>
    <name type="common">Avocado</name>
    <dbReference type="NCBI Taxonomy" id="3435"/>
    <lineage>
        <taxon>Eukaryota</taxon>
        <taxon>Viridiplantae</taxon>
        <taxon>Streptophyta</taxon>
        <taxon>Embryophyta</taxon>
        <taxon>Tracheophyta</taxon>
        <taxon>Spermatophyta</taxon>
        <taxon>Magnoliopsida</taxon>
        <taxon>Magnoliidae</taxon>
        <taxon>Laurales</taxon>
        <taxon>Lauraceae</taxon>
        <taxon>Persea</taxon>
    </lineage>
</organism>
<sequence length="230" mass="26010">MASDSGTAVSVDSAHVGMKLQLYSFFGSSCSWRARIALNLKGLEYEYKAVNLCKREQFSPEFSKLNPLCYVPVLVDGDIVVSDSFAILLYLEEKYPEHPLLPCDLQKKAINFQAANIVCSSIQPFQNDTAVNYIEEKINSDEKFVWTRYHIGKGFAALEKLLKGSAGRYATGEEVFLADLFLAPQIHAAINRFQVDMSKFPLLCRLNKVYNELPEFRAAMPEMQPDFEKL</sequence>